<sequence length="57" mass="6662">MSRPHRGCWHDFFVSHCCVAALSHHPKQQAFEATYYLKQIITNGKSSKSHRIQLHLE</sequence>
<accession>C9LFU5</accession>
<dbReference type="STRING" id="626522.GCWU000325_01083"/>
<keyword evidence="2" id="KW-1185">Reference proteome</keyword>
<dbReference type="AlphaFoldDB" id="C9LFU5"/>
<organism evidence="1 2">
    <name type="scientific">Alloprevotella tannerae ATCC 51259</name>
    <dbReference type="NCBI Taxonomy" id="626522"/>
    <lineage>
        <taxon>Bacteria</taxon>
        <taxon>Pseudomonadati</taxon>
        <taxon>Bacteroidota</taxon>
        <taxon>Bacteroidia</taxon>
        <taxon>Bacteroidales</taxon>
        <taxon>Prevotellaceae</taxon>
        <taxon>Alloprevotella</taxon>
    </lineage>
</organism>
<comment type="caution">
    <text evidence="1">The sequence shown here is derived from an EMBL/GenBank/DDBJ whole genome shotgun (WGS) entry which is preliminary data.</text>
</comment>
<dbReference type="Proteomes" id="UP000003460">
    <property type="component" value="Unassembled WGS sequence"/>
</dbReference>
<gene>
    <name evidence="1" type="ORF">GCWU000325_01083</name>
</gene>
<dbReference type="EMBL" id="ACIJ02000018">
    <property type="protein sequence ID" value="EEX71553.1"/>
    <property type="molecule type" value="Genomic_DNA"/>
</dbReference>
<protein>
    <submittedName>
        <fullName evidence="1">Uncharacterized protein</fullName>
    </submittedName>
</protein>
<name>C9LFU5_9BACT</name>
<evidence type="ECO:0000313" key="2">
    <source>
        <dbReference type="Proteomes" id="UP000003460"/>
    </source>
</evidence>
<proteinExistence type="predicted"/>
<dbReference type="HOGENOM" id="CLU_2992965_0_0_10"/>
<reference evidence="1" key="1">
    <citation type="submission" date="2009-09" db="EMBL/GenBank/DDBJ databases">
        <authorList>
            <person name="Weinstock G."/>
            <person name="Sodergren E."/>
            <person name="Clifton S."/>
            <person name="Fulton L."/>
            <person name="Fulton B."/>
            <person name="Courtney L."/>
            <person name="Fronick C."/>
            <person name="Harrison M."/>
            <person name="Strong C."/>
            <person name="Farmer C."/>
            <person name="Delahaunty K."/>
            <person name="Markovic C."/>
            <person name="Hall O."/>
            <person name="Minx P."/>
            <person name="Tomlinson C."/>
            <person name="Mitreva M."/>
            <person name="Nelson J."/>
            <person name="Hou S."/>
            <person name="Wollam A."/>
            <person name="Pepin K.H."/>
            <person name="Johnson M."/>
            <person name="Bhonagiri V."/>
            <person name="Nash W.E."/>
            <person name="Warren W."/>
            <person name="Chinwalla A."/>
            <person name="Mardis E.R."/>
            <person name="Wilson R.K."/>
        </authorList>
    </citation>
    <scope>NUCLEOTIDE SEQUENCE [LARGE SCALE GENOMIC DNA]</scope>
    <source>
        <strain evidence="1">ATCC 51259</strain>
    </source>
</reference>
<evidence type="ECO:0000313" key="1">
    <source>
        <dbReference type="EMBL" id="EEX71553.1"/>
    </source>
</evidence>